<keyword evidence="3" id="KW-1185">Reference proteome</keyword>
<feature type="domain" description="Heterokaryon incompatibility" evidence="1">
    <location>
        <begin position="158"/>
        <end position="292"/>
    </location>
</feature>
<organism evidence="2 3">
    <name type="scientific">Dendryphion nanum</name>
    <dbReference type="NCBI Taxonomy" id="256645"/>
    <lineage>
        <taxon>Eukaryota</taxon>
        <taxon>Fungi</taxon>
        <taxon>Dikarya</taxon>
        <taxon>Ascomycota</taxon>
        <taxon>Pezizomycotina</taxon>
        <taxon>Dothideomycetes</taxon>
        <taxon>Pleosporomycetidae</taxon>
        <taxon>Pleosporales</taxon>
        <taxon>Torulaceae</taxon>
        <taxon>Dendryphion</taxon>
    </lineage>
</organism>
<dbReference type="EMBL" id="JAGMWT010000037">
    <property type="protein sequence ID" value="KAH7108698.1"/>
    <property type="molecule type" value="Genomic_DNA"/>
</dbReference>
<dbReference type="PANTHER" id="PTHR33112">
    <property type="entry name" value="DOMAIN PROTEIN, PUTATIVE-RELATED"/>
    <property type="match status" value="1"/>
</dbReference>
<gene>
    <name evidence="2" type="ORF">B0J11DRAFT_449521</name>
</gene>
<comment type="caution">
    <text evidence="2">The sequence shown here is derived from an EMBL/GenBank/DDBJ whole genome shotgun (WGS) entry which is preliminary data.</text>
</comment>
<reference evidence="2" key="1">
    <citation type="journal article" date="2021" name="Nat. Commun.">
        <title>Genetic determinants of endophytism in the Arabidopsis root mycobiome.</title>
        <authorList>
            <person name="Mesny F."/>
            <person name="Miyauchi S."/>
            <person name="Thiergart T."/>
            <person name="Pickel B."/>
            <person name="Atanasova L."/>
            <person name="Karlsson M."/>
            <person name="Huettel B."/>
            <person name="Barry K.W."/>
            <person name="Haridas S."/>
            <person name="Chen C."/>
            <person name="Bauer D."/>
            <person name="Andreopoulos W."/>
            <person name="Pangilinan J."/>
            <person name="LaButti K."/>
            <person name="Riley R."/>
            <person name="Lipzen A."/>
            <person name="Clum A."/>
            <person name="Drula E."/>
            <person name="Henrissat B."/>
            <person name="Kohler A."/>
            <person name="Grigoriev I.V."/>
            <person name="Martin F.M."/>
            <person name="Hacquard S."/>
        </authorList>
    </citation>
    <scope>NUCLEOTIDE SEQUENCE</scope>
    <source>
        <strain evidence="2">MPI-CAGE-CH-0243</strain>
    </source>
</reference>
<protein>
    <submittedName>
        <fullName evidence="2">Heterokaryon incompatibility protein-domain-containing protein</fullName>
    </submittedName>
</protein>
<sequence>MLASRKCESRQFRTFDFENNGNPICKLCQFILACWKSWKRPQTGKLFLKISHLDNVFGPTTSGRKFLFSLSDASYQFRETHRGWIFPTLLAGPTPDGISRWGSPGRDVNFGMILSWLEFCNGHHEEFCAIPTDYNIPFFYLIECSTRRIIESTHKSKYAALSYCWGPKPHPLPHESNDLPSNTGLVIEDAIKVAIRLKIPFLWVDRYYIAQGDDTRKPQQLQNMDKVYDSAYVTIIAGYGDRPECGLPGVSTQSRKPPLSMDSHGHRLTCIPDIVQEIQDCPWSKRGWTFQENVLCRRKLVFTETQVYFQCKSMHCCEATPINVEETHTAGWKGRKYTHRAFPERGIGKTGSEIVDRVQEYIKRTLTNESDALVAFLGVFQAFQELKYPVYHFWGLP</sequence>
<evidence type="ECO:0000259" key="1">
    <source>
        <dbReference type="Pfam" id="PF06985"/>
    </source>
</evidence>
<name>A0A9P9CXA6_9PLEO</name>
<feature type="non-terminal residue" evidence="2">
    <location>
        <position position="397"/>
    </location>
</feature>
<dbReference type="Proteomes" id="UP000700596">
    <property type="component" value="Unassembled WGS sequence"/>
</dbReference>
<dbReference type="OrthoDB" id="5428863at2759"/>
<evidence type="ECO:0000313" key="2">
    <source>
        <dbReference type="EMBL" id="KAH7108698.1"/>
    </source>
</evidence>
<proteinExistence type="predicted"/>
<dbReference type="InterPro" id="IPR010730">
    <property type="entry name" value="HET"/>
</dbReference>
<evidence type="ECO:0000313" key="3">
    <source>
        <dbReference type="Proteomes" id="UP000700596"/>
    </source>
</evidence>
<dbReference type="PANTHER" id="PTHR33112:SF1">
    <property type="entry name" value="HETEROKARYON INCOMPATIBILITY DOMAIN-CONTAINING PROTEIN"/>
    <property type="match status" value="1"/>
</dbReference>
<accession>A0A9P9CXA6</accession>
<dbReference type="AlphaFoldDB" id="A0A9P9CXA6"/>
<dbReference type="Pfam" id="PF06985">
    <property type="entry name" value="HET"/>
    <property type="match status" value="1"/>
</dbReference>